<accession>A0ABD5NFQ2</accession>
<reference evidence="3 4" key="1">
    <citation type="journal article" date="2019" name="Int. J. Syst. Evol. Microbiol.">
        <title>The Global Catalogue of Microorganisms (GCM) 10K type strain sequencing project: providing services to taxonomists for standard genome sequencing and annotation.</title>
        <authorList>
            <consortium name="The Broad Institute Genomics Platform"/>
            <consortium name="The Broad Institute Genome Sequencing Center for Infectious Disease"/>
            <person name="Wu L."/>
            <person name="Ma J."/>
        </authorList>
    </citation>
    <scope>NUCLEOTIDE SEQUENCE [LARGE SCALE GENOMIC DNA]</scope>
    <source>
        <strain evidence="3 4">CGMCC 1.12562</strain>
    </source>
</reference>
<feature type="domain" description="Pyrrolo-quinoline quinone repeat" evidence="2">
    <location>
        <begin position="81"/>
        <end position="151"/>
    </location>
</feature>
<evidence type="ECO:0000313" key="4">
    <source>
        <dbReference type="Proteomes" id="UP001595660"/>
    </source>
</evidence>
<keyword evidence="4" id="KW-1185">Reference proteome</keyword>
<feature type="compositionally biased region" description="Low complexity" evidence="1">
    <location>
        <begin position="25"/>
        <end position="46"/>
    </location>
</feature>
<dbReference type="InterPro" id="IPR018391">
    <property type="entry name" value="PQQ_b-propeller_rpt"/>
</dbReference>
<dbReference type="InterPro" id="IPR015943">
    <property type="entry name" value="WD40/YVTN_repeat-like_dom_sf"/>
</dbReference>
<protein>
    <submittedName>
        <fullName evidence="3">PQQ-binding-like beta-propeller repeat protein</fullName>
    </submittedName>
</protein>
<dbReference type="AlphaFoldDB" id="A0ABD5NFQ2"/>
<evidence type="ECO:0000256" key="1">
    <source>
        <dbReference type="SAM" id="MobiDB-lite"/>
    </source>
</evidence>
<dbReference type="Pfam" id="PF13360">
    <property type="entry name" value="PQQ_2"/>
    <property type="match status" value="3"/>
</dbReference>
<dbReference type="SMART" id="SM00564">
    <property type="entry name" value="PQQ"/>
    <property type="match status" value="5"/>
</dbReference>
<dbReference type="SUPFAM" id="SSF50998">
    <property type="entry name" value="Quinoprotein alcohol dehydrogenase-like"/>
    <property type="match status" value="2"/>
</dbReference>
<dbReference type="Gene3D" id="2.130.10.10">
    <property type="entry name" value="YVTN repeat-like/Quinoprotein amine dehydrogenase"/>
    <property type="match status" value="2"/>
</dbReference>
<dbReference type="InterPro" id="IPR006311">
    <property type="entry name" value="TAT_signal"/>
</dbReference>
<dbReference type="PROSITE" id="PS51318">
    <property type="entry name" value="TAT"/>
    <property type="match status" value="1"/>
</dbReference>
<proteinExistence type="predicted"/>
<dbReference type="PANTHER" id="PTHR34512:SF30">
    <property type="entry name" value="OUTER MEMBRANE PROTEIN ASSEMBLY FACTOR BAMB"/>
    <property type="match status" value="1"/>
</dbReference>
<organism evidence="3 4">
    <name type="scientific">Halobacterium litoreum</name>
    <dbReference type="NCBI Taxonomy" id="2039234"/>
    <lineage>
        <taxon>Archaea</taxon>
        <taxon>Methanobacteriati</taxon>
        <taxon>Methanobacteriota</taxon>
        <taxon>Stenosarchaea group</taxon>
        <taxon>Halobacteria</taxon>
        <taxon>Halobacteriales</taxon>
        <taxon>Halobacteriaceae</taxon>
        <taxon>Halobacterium</taxon>
    </lineage>
</organism>
<dbReference type="PROSITE" id="PS51257">
    <property type="entry name" value="PROKAR_LIPOPROTEIN"/>
    <property type="match status" value="1"/>
</dbReference>
<feature type="domain" description="Pyrrolo-quinoline quinone repeat" evidence="2">
    <location>
        <begin position="160"/>
        <end position="273"/>
    </location>
</feature>
<dbReference type="Proteomes" id="UP001595660">
    <property type="component" value="Unassembled WGS sequence"/>
</dbReference>
<feature type="domain" description="Pyrrolo-quinoline quinone repeat" evidence="2">
    <location>
        <begin position="331"/>
        <end position="405"/>
    </location>
</feature>
<feature type="region of interest" description="Disordered" evidence="1">
    <location>
        <begin position="25"/>
        <end position="48"/>
    </location>
</feature>
<sequence length="425" mass="44436">MTRRLSRRALLASLGGAAATAAAGCTAPADDPDATTTTQTAAGSDAPEISLSGDGAWTTYGYDTGHSGFNPDASGVGDDPSQVWSSSVEGIYTLREPAVADGRVFVGSDQFMWAFDAATGERAWRTDLDAMAHHFAPTYRDDTLYTVAKDAGGVNNGAPGYVRALNPADGGVRWETKLPATSTVAPDGDRLYVAAKAGGSGFVRALDRADGSEGWRFDVPDTPRSTITGTPAVADGTVYVPATHLANDGSKTGALYALDPESGDVDWSVSTTAPLYVAPVVADDRVFVAARDGTIHALTPDGDTDWTVDATNRIYSRPTYADGRLFALTAGDIVAYGAGGEELWRAASDRTQMSGMTVAGDTLYVGGEPLFALDVADGSVTFDIPVDVYHGSYGAPVVVEDVLYAGICIKEQTGVEYDNYVRAYV</sequence>
<dbReference type="InterPro" id="IPR002372">
    <property type="entry name" value="PQQ_rpt_dom"/>
</dbReference>
<dbReference type="InterPro" id="IPR011047">
    <property type="entry name" value="Quinoprotein_ADH-like_sf"/>
</dbReference>
<dbReference type="GeneID" id="69119218"/>
<gene>
    <name evidence="3" type="ORF">ACFOKC_08625</name>
</gene>
<evidence type="ECO:0000259" key="2">
    <source>
        <dbReference type="Pfam" id="PF13360"/>
    </source>
</evidence>
<evidence type="ECO:0000313" key="3">
    <source>
        <dbReference type="EMBL" id="MFC3477789.1"/>
    </source>
</evidence>
<dbReference type="PANTHER" id="PTHR34512">
    <property type="entry name" value="CELL SURFACE PROTEIN"/>
    <property type="match status" value="1"/>
</dbReference>
<comment type="caution">
    <text evidence="3">The sequence shown here is derived from an EMBL/GenBank/DDBJ whole genome shotgun (WGS) entry which is preliminary data.</text>
</comment>
<name>A0ABD5NFQ2_9EURY</name>
<dbReference type="EMBL" id="JBHRWN010000002">
    <property type="protein sequence ID" value="MFC3477789.1"/>
    <property type="molecule type" value="Genomic_DNA"/>
</dbReference>
<dbReference type="RefSeq" id="WP_232571090.1">
    <property type="nucleotide sequence ID" value="NZ_CP089466.1"/>
</dbReference>